<feature type="domain" description="KANL2-like probable zinc-finger" evidence="15">
    <location>
        <begin position="215"/>
        <end position="258"/>
    </location>
</feature>
<dbReference type="InterPro" id="IPR026316">
    <property type="entry name" value="NSL2"/>
</dbReference>
<feature type="region of interest" description="Disordered" evidence="14">
    <location>
        <begin position="627"/>
        <end position="647"/>
    </location>
</feature>
<evidence type="ECO:0000256" key="6">
    <source>
        <dbReference type="ARBA" id="ARBA00022843"/>
    </source>
</evidence>
<evidence type="ECO:0000256" key="7">
    <source>
        <dbReference type="ARBA" id="ARBA00022853"/>
    </source>
</evidence>
<protein>
    <recommendedName>
        <fullName evidence="3">KAT8 regulatory NSL complex subunit 2</fullName>
    </recommendedName>
    <alternativeName>
        <fullName evidence="11">NSL complex protein NSL2</fullName>
    </alternativeName>
    <alternativeName>
        <fullName evidence="10">Non-specific lethal 2 homolog</fullName>
    </alternativeName>
</protein>
<comment type="caution">
    <text evidence="16">The sequence shown here is derived from an EMBL/GenBank/DDBJ whole genome shotgun (WGS) entry which is preliminary data.</text>
</comment>
<evidence type="ECO:0000313" key="17">
    <source>
        <dbReference type="Proteomes" id="UP000186922"/>
    </source>
</evidence>
<keyword evidence="4" id="KW-1017">Isopeptide bond</keyword>
<evidence type="ECO:0000256" key="10">
    <source>
        <dbReference type="ARBA" id="ARBA00032947"/>
    </source>
</evidence>
<evidence type="ECO:0000256" key="3">
    <source>
        <dbReference type="ARBA" id="ARBA00015508"/>
    </source>
</evidence>
<evidence type="ECO:0000313" key="16">
    <source>
        <dbReference type="EMBL" id="GAV02189.1"/>
    </source>
</evidence>
<evidence type="ECO:0000259" key="15">
    <source>
        <dbReference type="Pfam" id="PF13891"/>
    </source>
</evidence>
<dbReference type="EMBL" id="BDGG01000008">
    <property type="protein sequence ID" value="GAV02189.1"/>
    <property type="molecule type" value="Genomic_DNA"/>
</dbReference>
<comment type="subcellular location">
    <subcellularLocation>
        <location evidence="2">Mitochondrion</location>
    </subcellularLocation>
    <subcellularLocation>
        <location evidence="1">Nucleus</location>
    </subcellularLocation>
</comment>
<feature type="region of interest" description="Disordered" evidence="14">
    <location>
        <begin position="574"/>
        <end position="613"/>
    </location>
</feature>
<keyword evidence="5" id="KW-0597">Phosphoprotein</keyword>
<dbReference type="GO" id="GO:0005739">
    <property type="term" value="C:mitochondrion"/>
    <property type="evidence" value="ECO:0007669"/>
    <property type="project" value="UniProtKB-SubCell"/>
</dbReference>
<evidence type="ECO:0000256" key="2">
    <source>
        <dbReference type="ARBA" id="ARBA00004173"/>
    </source>
</evidence>
<sequence length="647" mass="71458">MEVTSDKHNVHMVKVEEDVEMTGGASTYANATLQQDIKPTVTVLEISRKYEALEDIKKAAAGAVTPAAETKKTTAKKRKVEKIAPAAAAVVGSSLPRGPSSSAPTVSSPVAALPVRGKPQSTQAPAPSKPTASKPAAKDNPITYVSYLNAFSNSLITHPPAKRSLSKPSSGVSSGAEDVLRPSWSLIDFEGGSALTQALPYQADWEVDRCGHTESFCPFNKREGYVFCEKHLLDDKSLPFVPCAFQRLEANPCPYPARLPPGAGGKNRPQRSKEALCSIHLEKCMQEVRTHMSSSANTVLNAMAALGDHNANVDKGLPPTKASDIFDDLGDSTMRDGLETYLRATAKETYASNSSSDESAVDERHVGMFTTRAFDTDDELDSEEDDPLENGHTFTVEELVRMLRLKISKQKELLACELRLQEYKLKDARARYLTEVSEEKTFLPTVSMQARHDPHSTKAYKQLRTKMRFHRKRPKFAFAHNKKPCTVVKHGGKMPESISRCLHAETTPSGRISKCRQYSLPFSRHCLSHILEDQYQYLYKRCAAMTPGRCHNAVLKNIGIKYCFLHMDPANMRVGPDMNESQTLSSSSDGEGDYIPPLPLPNPEPVRQGTENSVGDCFFSISTIKRSARRKQRDVLPNEDDPMQNDL</sequence>
<feature type="compositionally biased region" description="Low complexity" evidence="14">
    <location>
        <begin position="99"/>
        <end position="135"/>
    </location>
</feature>
<feature type="compositionally biased region" description="Acidic residues" evidence="14">
    <location>
        <begin position="637"/>
        <end position="647"/>
    </location>
</feature>
<dbReference type="PANTHER" id="PTHR13453">
    <property type="entry name" value="KAT8 REGULATORY NSL COMPLEX SUBUNIT 2"/>
    <property type="match status" value="1"/>
</dbReference>
<evidence type="ECO:0000256" key="9">
    <source>
        <dbReference type="ARBA" id="ARBA00023242"/>
    </source>
</evidence>
<keyword evidence="7" id="KW-0156">Chromatin regulator</keyword>
<comment type="function">
    <text evidence="12">Non-catalytic component of the NSL histone acetyltransferase complex, a multiprotein complex that mediates histone H4 acetylation at 'Lys-5'- and 'Lys-8' (H4K5ac and H4K8ac) at transcription start sites and promotes transcription initiation. Required for NSL complex stability and for transcription of intraciliary transport genes in both ciliated and non-ciliated cells by regulating histone H4 acetylation at 'Lys-5'- and 'Lys-12' (H4K5ac and H4K12ac). This is necessary for cilium assembly in ciliated cells and for organization of the microtubule cytoskeleton in non-ciliated cells. Required within the NSL complex to maintain nuclear architecture stability by promoting KAT8-mediated acetylation of lamin LMNA.</text>
</comment>
<evidence type="ECO:0000256" key="12">
    <source>
        <dbReference type="ARBA" id="ARBA00093359"/>
    </source>
</evidence>
<organism evidence="16 17">
    <name type="scientific">Ramazzottius varieornatus</name>
    <name type="common">Water bear</name>
    <name type="synonym">Tardigrade</name>
    <dbReference type="NCBI Taxonomy" id="947166"/>
    <lineage>
        <taxon>Eukaryota</taxon>
        <taxon>Metazoa</taxon>
        <taxon>Ecdysozoa</taxon>
        <taxon>Tardigrada</taxon>
        <taxon>Eutardigrada</taxon>
        <taxon>Parachela</taxon>
        <taxon>Hypsibioidea</taxon>
        <taxon>Ramazzottiidae</taxon>
        <taxon>Ramazzottius</taxon>
    </lineage>
</organism>
<dbReference type="GO" id="GO:0044545">
    <property type="term" value="C:NSL complex"/>
    <property type="evidence" value="ECO:0007669"/>
    <property type="project" value="TreeGrafter"/>
</dbReference>
<keyword evidence="17" id="KW-1185">Reference proteome</keyword>
<accession>A0A1D1VUD1</accession>
<reference evidence="16 17" key="1">
    <citation type="journal article" date="2016" name="Nat. Commun.">
        <title>Extremotolerant tardigrade genome and improved radiotolerance of human cultured cells by tardigrade-unique protein.</title>
        <authorList>
            <person name="Hashimoto T."/>
            <person name="Horikawa D.D."/>
            <person name="Saito Y."/>
            <person name="Kuwahara H."/>
            <person name="Kozuka-Hata H."/>
            <person name="Shin-I T."/>
            <person name="Minakuchi Y."/>
            <person name="Ohishi K."/>
            <person name="Motoyama A."/>
            <person name="Aizu T."/>
            <person name="Enomoto A."/>
            <person name="Kondo K."/>
            <person name="Tanaka S."/>
            <person name="Hara Y."/>
            <person name="Koshikawa S."/>
            <person name="Sagara H."/>
            <person name="Miura T."/>
            <person name="Yokobori S."/>
            <person name="Miyagawa K."/>
            <person name="Suzuki Y."/>
            <person name="Kubo T."/>
            <person name="Oyama M."/>
            <person name="Kohara Y."/>
            <person name="Fujiyama A."/>
            <person name="Arakawa K."/>
            <person name="Katayama T."/>
            <person name="Toyoda A."/>
            <person name="Kunieda T."/>
        </authorList>
    </citation>
    <scope>NUCLEOTIDE SEQUENCE [LARGE SCALE GENOMIC DNA]</scope>
    <source>
        <strain evidence="16 17">YOKOZUNA-1</strain>
    </source>
</reference>
<name>A0A1D1VUD1_RAMVA</name>
<dbReference type="OrthoDB" id="677315at2759"/>
<proteinExistence type="predicted"/>
<feature type="region of interest" description="Disordered" evidence="14">
    <location>
        <begin position="92"/>
        <end position="137"/>
    </location>
</feature>
<dbReference type="InterPro" id="IPR025927">
    <property type="entry name" value="Znf_KANL2-like"/>
</dbReference>
<keyword evidence="9" id="KW-0539">Nucleus</keyword>
<dbReference type="STRING" id="947166.A0A1D1VUD1"/>
<dbReference type="Proteomes" id="UP000186922">
    <property type="component" value="Unassembled WGS sequence"/>
</dbReference>
<evidence type="ECO:0000256" key="14">
    <source>
        <dbReference type="SAM" id="MobiDB-lite"/>
    </source>
</evidence>
<feature type="domain" description="KANL2-like probable zinc-finger" evidence="15">
    <location>
        <begin position="513"/>
        <end position="567"/>
    </location>
</feature>
<evidence type="ECO:0000256" key="4">
    <source>
        <dbReference type="ARBA" id="ARBA00022499"/>
    </source>
</evidence>
<comment type="subunit">
    <text evidence="13">Component of the NSL complex at least composed of KAT8/MOF, KANSL1, KANSL2, KANSL3, MCRS1, PHF20, OGT1/OGT, WDR5 and HCFC1.</text>
</comment>
<evidence type="ECO:0000256" key="5">
    <source>
        <dbReference type="ARBA" id="ARBA00022553"/>
    </source>
</evidence>
<gene>
    <name evidence="16" type="primary">RvY_12785-1</name>
    <name evidence="16" type="synonym">RvY_12785.1</name>
    <name evidence="16" type="ORF">RvY_12785</name>
</gene>
<keyword evidence="8" id="KW-0496">Mitochondrion</keyword>
<feature type="compositionally biased region" description="Polar residues" evidence="14">
    <location>
        <begin position="579"/>
        <end position="589"/>
    </location>
</feature>
<evidence type="ECO:0000256" key="11">
    <source>
        <dbReference type="ARBA" id="ARBA00033378"/>
    </source>
</evidence>
<dbReference type="Pfam" id="PF13891">
    <property type="entry name" value="zf-C3HC3H_KANSL2"/>
    <property type="match status" value="2"/>
</dbReference>
<evidence type="ECO:0000256" key="13">
    <source>
        <dbReference type="ARBA" id="ARBA00093543"/>
    </source>
</evidence>
<dbReference type="GO" id="GO:0006325">
    <property type="term" value="P:chromatin organization"/>
    <property type="evidence" value="ECO:0007669"/>
    <property type="project" value="UniProtKB-KW"/>
</dbReference>
<evidence type="ECO:0000256" key="1">
    <source>
        <dbReference type="ARBA" id="ARBA00004123"/>
    </source>
</evidence>
<keyword evidence="6" id="KW-0832">Ubl conjugation</keyword>
<dbReference type="AlphaFoldDB" id="A0A1D1VUD1"/>
<dbReference type="GO" id="GO:0005634">
    <property type="term" value="C:nucleus"/>
    <property type="evidence" value="ECO:0007669"/>
    <property type="project" value="UniProtKB-SubCell"/>
</dbReference>
<dbReference type="PANTHER" id="PTHR13453:SF1">
    <property type="entry name" value="KAT8 REGULATORY NSL COMPLEX SUBUNIT 2"/>
    <property type="match status" value="1"/>
</dbReference>
<evidence type="ECO:0000256" key="8">
    <source>
        <dbReference type="ARBA" id="ARBA00023128"/>
    </source>
</evidence>